<gene>
    <name evidence="7" type="ORF">DOK76_05195</name>
</gene>
<feature type="signal peptide" evidence="5">
    <location>
        <begin position="1"/>
        <end position="23"/>
    </location>
</feature>
<evidence type="ECO:0000256" key="5">
    <source>
        <dbReference type="SAM" id="SignalP"/>
    </source>
</evidence>
<dbReference type="Gene3D" id="3.90.76.10">
    <property type="entry name" value="Dipeptide-binding Protein, Domain 1"/>
    <property type="match status" value="1"/>
</dbReference>
<keyword evidence="4 5" id="KW-0732">Signal</keyword>
<evidence type="ECO:0000313" key="8">
    <source>
        <dbReference type="Proteomes" id="UP000664857"/>
    </source>
</evidence>
<keyword evidence="3" id="KW-0813">Transport</keyword>
<sequence length="539" mass="59938">MKRKKMIGLLLVGSLLLVGCSSKKPEDKTSGKKEDKQTISVASASELSTGDVSLAMDNTAVQAVSQFGEGLYAFDGNGKAVPALAKEVVEPTNNGLTYEFELREANWSNGKKITAQDFEYSWKRTVDKKTASPQAYYFSGIKNYQKIADGDLEADKLGIKAVDDKTIEVTLEYPMSYFLELLAVPAFYPLNQEYVEEKGAKFGTDSENILYNGPYTMVGWSGTNNEWSYEKNKEYWDKEQVNFDKINVTVIKEGSTAQNMFDSGQLDEVSISGDLVAQYKDSPNLAIRSVPGTYYIELNTKNGLFDNVKARQAVALSLDSKTLAEDVLRDGSLESPGFVPKGFISNTTKKDFAEEVGQIAKSDKKQGQSLWAEAKKELGKDKLTISILCSDTDNAKKISEYVQGALNDNLDGLTVDVKAVPFNNRLEMSRQGEFDIVLGGWTPVFADPVDFLNLLTAKNSNNFGQWDHPKFNQLIDQVNGEFANDYDKRWELMMEADKIVSEEAPLVPLFQISESYLISDKISNFKPGPLGPVYYKDLK</sequence>
<evidence type="ECO:0000256" key="4">
    <source>
        <dbReference type="ARBA" id="ARBA00022729"/>
    </source>
</evidence>
<dbReference type="Gene3D" id="3.10.105.10">
    <property type="entry name" value="Dipeptide-binding Protein, Domain 3"/>
    <property type="match status" value="1"/>
</dbReference>
<reference evidence="7 8" key="1">
    <citation type="submission" date="2021-03" db="EMBL/GenBank/DDBJ databases">
        <title>Enterococcal diversity collection.</title>
        <authorList>
            <person name="Gilmore M.S."/>
            <person name="Schwartzman J."/>
            <person name="Van Tyne D."/>
            <person name="Martin M."/>
            <person name="Earl A.M."/>
            <person name="Manson A.L."/>
            <person name="Straub T."/>
            <person name="Salamzade R."/>
            <person name="Saavedra J."/>
            <person name="Lebreton F."/>
            <person name="Prichula J."/>
            <person name="Schaufler K."/>
            <person name="Gaca A."/>
            <person name="Sgardioli B."/>
            <person name="Wagenaar J."/>
            <person name="Strong T."/>
        </authorList>
    </citation>
    <scope>NUCLEOTIDE SEQUENCE [LARGE SCALE GENOMIC DNA]</scope>
    <source>
        <strain evidence="7 8">DIV0080</strain>
    </source>
</reference>
<keyword evidence="8" id="KW-1185">Reference proteome</keyword>
<evidence type="ECO:0000256" key="3">
    <source>
        <dbReference type="ARBA" id="ARBA00022448"/>
    </source>
</evidence>
<dbReference type="Gene3D" id="3.40.190.10">
    <property type="entry name" value="Periplasmic binding protein-like II"/>
    <property type="match status" value="1"/>
</dbReference>
<feature type="domain" description="Solute-binding protein family 5" evidence="6">
    <location>
        <begin position="80"/>
        <end position="462"/>
    </location>
</feature>
<comment type="subcellular location">
    <subcellularLocation>
        <location evidence="1">Cell envelope</location>
    </subcellularLocation>
</comment>
<accession>A0ABS3HS44</accession>
<dbReference type="RefSeq" id="WP_206965472.1">
    <property type="nucleotide sequence ID" value="NZ_JAFLVX010000015.1"/>
</dbReference>
<dbReference type="CDD" id="cd08504">
    <property type="entry name" value="PBP2_OppA"/>
    <property type="match status" value="1"/>
</dbReference>
<evidence type="ECO:0000313" key="7">
    <source>
        <dbReference type="EMBL" id="MBO0476456.1"/>
    </source>
</evidence>
<evidence type="ECO:0000256" key="2">
    <source>
        <dbReference type="ARBA" id="ARBA00005695"/>
    </source>
</evidence>
<proteinExistence type="inferred from homology"/>
<feature type="chain" id="PRO_5046659672" evidence="5">
    <location>
        <begin position="24"/>
        <end position="539"/>
    </location>
</feature>
<dbReference type="EMBL" id="JAFLVX010000015">
    <property type="protein sequence ID" value="MBO0476456.1"/>
    <property type="molecule type" value="Genomic_DNA"/>
</dbReference>
<comment type="similarity">
    <text evidence="2">Belongs to the bacterial solute-binding protein 5 family.</text>
</comment>
<comment type="caution">
    <text evidence="7">The sequence shown here is derived from an EMBL/GenBank/DDBJ whole genome shotgun (WGS) entry which is preliminary data.</text>
</comment>
<organism evidence="7 8">
    <name type="scientific">Candidatus Vagococcus giribetii</name>
    <dbReference type="NCBI Taxonomy" id="2230876"/>
    <lineage>
        <taxon>Bacteria</taxon>
        <taxon>Bacillati</taxon>
        <taxon>Bacillota</taxon>
        <taxon>Bacilli</taxon>
        <taxon>Lactobacillales</taxon>
        <taxon>Enterococcaceae</taxon>
        <taxon>Vagococcus</taxon>
    </lineage>
</organism>
<protein>
    <submittedName>
        <fullName evidence="7">Peptide ABC transporter substrate-binding protein</fullName>
    </submittedName>
</protein>
<dbReference type="SUPFAM" id="SSF53850">
    <property type="entry name" value="Periplasmic binding protein-like II"/>
    <property type="match status" value="1"/>
</dbReference>
<dbReference type="Pfam" id="PF00496">
    <property type="entry name" value="SBP_bac_5"/>
    <property type="match status" value="1"/>
</dbReference>
<dbReference type="PANTHER" id="PTHR30290:SF10">
    <property type="entry name" value="PERIPLASMIC OLIGOPEPTIDE-BINDING PROTEIN-RELATED"/>
    <property type="match status" value="1"/>
</dbReference>
<dbReference type="InterPro" id="IPR030678">
    <property type="entry name" value="Peptide/Ni-bd"/>
</dbReference>
<dbReference type="InterPro" id="IPR039424">
    <property type="entry name" value="SBP_5"/>
</dbReference>
<dbReference type="Proteomes" id="UP000664857">
    <property type="component" value="Unassembled WGS sequence"/>
</dbReference>
<dbReference type="PROSITE" id="PS51257">
    <property type="entry name" value="PROKAR_LIPOPROTEIN"/>
    <property type="match status" value="1"/>
</dbReference>
<dbReference type="InterPro" id="IPR000914">
    <property type="entry name" value="SBP_5_dom"/>
</dbReference>
<dbReference type="PIRSF" id="PIRSF002741">
    <property type="entry name" value="MppA"/>
    <property type="match status" value="1"/>
</dbReference>
<evidence type="ECO:0000259" key="6">
    <source>
        <dbReference type="Pfam" id="PF00496"/>
    </source>
</evidence>
<dbReference type="PANTHER" id="PTHR30290">
    <property type="entry name" value="PERIPLASMIC BINDING COMPONENT OF ABC TRANSPORTER"/>
    <property type="match status" value="1"/>
</dbReference>
<name>A0ABS3HS44_9ENTE</name>
<evidence type="ECO:0000256" key="1">
    <source>
        <dbReference type="ARBA" id="ARBA00004196"/>
    </source>
</evidence>